<evidence type="ECO:0000313" key="2">
    <source>
        <dbReference type="Proteomes" id="UP000095280"/>
    </source>
</evidence>
<organism evidence="2 3">
    <name type="scientific">Macrostomum lignano</name>
    <dbReference type="NCBI Taxonomy" id="282301"/>
    <lineage>
        <taxon>Eukaryota</taxon>
        <taxon>Metazoa</taxon>
        <taxon>Spiralia</taxon>
        <taxon>Lophotrochozoa</taxon>
        <taxon>Platyhelminthes</taxon>
        <taxon>Rhabditophora</taxon>
        <taxon>Macrostomorpha</taxon>
        <taxon>Macrostomida</taxon>
        <taxon>Macrostomidae</taxon>
        <taxon>Macrostomum</taxon>
    </lineage>
</organism>
<accession>A0A1I8JNQ1</accession>
<reference evidence="3" key="1">
    <citation type="submission" date="2016-11" db="UniProtKB">
        <authorList>
            <consortium name="WormBaseParasite"/>
        </authorList>
    </citation>
    <scope>IDENTIFICATION</scope>
</reference>
<feature type="compositionally biased region" description="Basic residues" evidence="1">
    <location>
        <begin position="179"/>
        <end position="191"/>
    </location>
</feature>
<feature type="region of interest" description="Disordered" evidence="1">
    <location>
        <begin position="158"/>
        <end position="220"/>
    </location>
</feature>
<proteinExistence type="predicted"/>
<sequence length="1349" mass="147143">NTWTSYVTTCAKVDAVLSRLDIALDLFPSWRAFIREAAQLGENSPTTKQFLERLDLFWALAQHLMTRVDLRTRARPRRRRLANDLAADAGETTYNDEAQKEVYRWIRYDSQASVGPVRVLSTGPLPASLTISRLRQTATLAAAESSSRPAGVAARSFLNRSQRTNGVDHDTGATSSAANRRRRRRQRRRRHQRDECEPADCAAVSSSTPMAREEPPPRAPLAVYDEDDEDEEIGNGVAGATALATPSAATAAAGIGRRRRAALTRASLQSHVADGVVACPVAVALPDVPAYTERICARSARGVSAMLGQLQKLIGQPLVCARQALSPGRGGPLDTPRPCRAGAAPCRTRRRLLAMQNDNEAAAVASQFSMESQLASEIGLPSLLPPLRDARGSVLVKRFFLEMVGPPTQPFRPNDKEKLMQDSLSALDLDIKNLLIITSSFLDQCGAQILQGANRTPAKSTTRCAGERVAPLSGIWGPYITTGRSWRCGISAKSIPFFSEHWRVLFGQLQAALLVRSISAALEVDAEQLRSLKSSAGEAAAESHEVSGFVYILKKDLEIAHSYERAPRPGRQLFMQMKKFFIRIIPKRKMSLPVLCHQGGLQRTRNSAHQKQARMWPGELSPGTWPWCVDKTLDKNFGLDRPKSRTASASSRGTESSIPGKHKLNGFIVRAAIQAICCFDDVFQHMQQLKRSAHVVARQDTFYGWPTPHGARRRRHLAADAACAPRAFGVSFEYNKRAGFASTPMKAAVPPLVSPFLRLPADHRLLCPGLVAPWSAANWLDKFRQTGVERTAISGAICVAIAAKPSSSAFQSQQTSRVTSAAAVRWRVPRGSVEGRGKKGKSGRGSEATAVARGACTCLDVPICSGGPVWRSSIVTWSDVGAIVSGVRSDFLGERRMRAIESLESARQESFLTSKRWIAPPARDGRAQRHGGQVPPLPAPPVEARGTRLGEWRPRCGLHGGERCWTTMASALVSVEGRSRPVQRAPESGPEADLIDEFEALTTASRLAPPPKALLFMELCDGDAGDLHQRLRPGLLGPAHDPRDIHWRLLHQRPVAYISRAEAHPPGRQICQRVFFDLLAGQAQTRRRSTLRPDLRPACGTGPGAYTENHPDHMALADANPDTHQQQQQQHYTPVGTLDTFLSPERIRGESPPREPPGDVWGLGAACDLSRRAAGLQDPLSQRLPGRKLSSTGRRQTAFLYWTALRIDPRPAASRAAQLMNHTFVPSTTVSHRVHQLTTAAITAAPQSPRSMLHTSSADGRRRSLKKWKPFLKRTARVAAGGGGQVGVGGRRSGSGAPANHQPVHKSHVHKSMSAKCESVGAAHQKRSRRVRVASSPAASSRIDSRCIF</sequence>
<name>A0A1I8JNQ1_9PLAT</name>
<dbReference type="WBParaSite" id="snap_masked-unitig_25735-processed-gene-0.1-mRNA-1">
    <property type="protein sequence ID" value="snap_masked-unitig_25735-processed-gene-0.1-mRNA-1"/>
    <property type="gene ID" value="snap_masked-unitig_25735-processed-gene-0.1"/>
</dbReference>
<feature type="compositionally biased region" description="Gly residues" evidence="1">
    <location>
        <begin position="1282"/>
        <end position="1293"/>
    </location>
</feature>
<evidence type="ECO:0000256" key="1">
    <source>
        <dbReference type="SAM" id="MobiDB-lite"/>
    </source>
</evidence>
<feature type="region of interest" description="Disordered" evidence="1">
    <location>
        <begin position="1282"/>
        <end position="1337"/>
    </location>
</feature>
<feature type="compositionally biased region" description="Basic residues" evidence="1">
    <location>
        <begin position="1303"/>
        <end position="1313"/>
    </location>
</feature>
<protein>
    <submittedName>
        <fullName evidence="3">Bromo domain-containing protein</fullName>
    </submittedName>
</protein>
<dbReference type="Proteomes" id="UP000095280">
    <property type="component" value="Unplaced"/>
</dbReference>
<feature type="region of interest" description="Disordered" evidence="1">
    <location>
        <begin position="922"/>
        <end position="945"/>
    </location>
</feature>
<evidence type="ECO:0000313" key="3">
    <source>
        <dbReference type="WBParaSite" id="snap_masked-unitig_25735-processed-gene-0.1-mRNA-1"/>
    </source>
</evidence>
<keyword evidence="2" id="KW-1185">Reference proteome</keyword>